<dbReference type="PANTHER" id="PTHR22966:SF61">
    <property type="entry name" value="2-AMINOETHANETHIOL DIOXYGENASE"/>
    <property type="match status" value="1"/>
</dbReference>
<keyword evidence="2" id="KW-0560">Oxidoreductase</keyword>
<feature type="transmembrane region" description="Helical" evidence="4">
    <location>
        <begin position="295"/>
        <end position="316"/>
    </location>
</feature>
<keyword evidence="3" id="KW-0408">Iron</keyword>
<dbReference type="GeneID" id="20805234"/>
<evidence type="ECO:0000256" key="1">
    <source>
        <dbReference type="ARBA" id="ARBA00022723"/>
    </source>
</evidence>
<dbReference type="EMBL" id="KI913118">
    <property type="protein sequence ID" value="ETV85517.1"/>
    <property type="molecule type" value="Genomic_DNA"/>
</dbReference>
<dbReference type="Gene3D" id="2.60.120.10">
    <property type="entry name" value="Jelly Rolls"/>
    <property type="match status" value="1"/>
</dbReference>
<dbReference type="PANTHER" id="PTHR22966">
    <property type="entry name" value="2-AMINOETHANETHIOL DIOXYGENASE"/>
    <property type="match status" value="1"/>
</dbReference>
<keyword evidence="4" id="KW-0472">Membrane</keyword>
<keyword evidence="4" id="KW-1133">Transmembrane helix</keyword>
<keyword evidence="1" id="KW-0479">Metal-binding</keyword>
<dbReference type="Pfam" id="PF07847">
    <property type="entry name" value="PCO_ADO"/>
    <property type="match status" value="1"/>
</dbReference>
<dbReference type="SUPFAM" id="SSF51182">
    <property type="entry name" value="RmlC-like cupins"/>
    <property type="match status" value="1"/>
</dbReference>
<evidence type="ECO:0000256" key="4">
    <source>
        <dbReference type="SAM" id="Phobius"/>
    </source>
</evidence>
<evidence type="ECO:0000256" key="2">
    <source>
        <dbReference type="ARBA" id="ARBA00023002"/>
    </source>
</evidence>
<name>W4H0T8_APHAT</name>
<dbReference type="InterPro" id="IPR014710">
    <property type="entry name" value="RmlC-like_jellyroll"/>
</dbReference>
<gene>
    <name evidence="5" type="ORF">H257_03238</name>
</gene>
<evidence type="ECO:0000313" key="5">
    <source>
        <dbReference type="EMBL" id="ETV85517.1"/>
    </source>
</evidence>
<organism evidence="5">
    <name type="scientific">Aphanomyces astaci</name>
    <name type="common">Crayfish plague agent</name>
    <dbReference type="NCBI Taxonomy" id="112090"/>
    <lineage>
        <taxon>Eukaryota</taxon>
        <taxon>Sar</taxon>
        <taxon>Stramenopiles</taxon>
        <taxon>Oomycota</taxon>
        <taxon>Saprolegniomycetes</taxon>
        <taxon>Saprolegniales</taxon>
        <taxon>Verrucalvaceae</taxon>
        <taxon>Aphanomyces</taxon>
    </lineage>
</organism>
<feature type="transmembrane region" description="Helical" evidence="4">
    <location>
        <begin position="269"/>
        <end position="289"/>
    </location>
</feature>
<reference evidence="5" key="1">
    <citation type="submission" date="2013-12" db="EMBL/GenBank/DDBJ databases">
        <title>The Genome Sequence of Aphanomyces astaci APO3.</title>
        <authorList>
            <consortium name="The Broad Institute Genomics Platform"/>
            <person name="Russ C."/>
            <person name="Tyler B."/>
            <person name="van West P."/>
            <person name="Dieguez-Uribeondo J."/>
            <person name="Young S.K."/>
            <person name="Zeng Q."/>
            <person name="Gargeya S."/>
            <person name="Fitzgerald M."/>
            <person name="Abouelleil A."/>
            <person name="Alvarado L."/>
            <person name="Chapman S.B."/>
            <person name="Gainer-Dewar J."/>
            <person name="Goldberg J."/>
            <person name="Griggs A."/>
            <person name="Gujja S."/>
            <person name="Hansen M."/>
            <person name="Howarth C."/>
            <person name="Imamovic A."/>
            <person name="Ireland A."/>
            <person name="Larimer J."/>
            <person name="McCowan C."/>
            <person name="Murphy C."/>
            <person name="Pearson M."/>
            <person name="Poon T.W."/>
            <person name="Priest M."/>
            <person name="Roberts A."/>
            <person name="Saif S."/>
            <person name="Shea T."/>
            <person name="Sykes S."/>
            <person name="Wortman J."/>
            <person name="Nusbaum C."/>
            <person name="Birren B."/>
        </authorList>
    </citation>
    <scope>NUCLEOTIDE SEQUENCE [LARGE SCALE GENOMIC DNA]</scope>
    <source>
        <strain evidence="5">APO3</strain>
    </source>
</reference>
<dbReference type="VEuPathDB" id="FungiDB:H257_03238"/>
<dbReference type="InterPro" id="IPR011051">
    <property type="entry name" value="RmlC_Cupin_sf"/>
</dbReference>
<accession>W4H0T8</accession>
<dbReference type="GO" id="GO:0046872">
    <property type="term" value="F:metal ion binding"/>
    <property type="evidence" value="ECO:0007669"/>
    <property type="project" value="UniProtKB-KW"/>
</dbReference>
<dbReference type="OrthoDB" id="271433at2759"/>
<dbReference type="InterPro" id="IPR012864">
    <property type="entry name" value="PCO/ADO"/>
</dbReference>
<sequence length="325" mass="35419">MSRCLTVHRHMEVAAIHAKKARTALAADDADAILPPSPATAPVAAGDATDPAAITLKLFQTDSSNTLPCVHALIKAHYHSMRSLRHVLVPPPPALPLQFEGLTSQQVEQLTGPIRDVCESLTTRDFSMVLPTSSNVHLMGSDVFYVSLYHGETMMMGIFFMPPHAVIPLHDHPCMSVVSRVLYGAVHLKAYSIVDANSTDDDGHHALLARRSRDKLLQEVMVLCLDELAPCTMELSPSHHNIHELVAAGDIGCAIFDVMIPPYDEYDQCIIFLGIILYVCWLTHMYVATTATATITVWWGCTIVAVVVIVVAVVVVPTTLTPPCM</sequence>
<proteinExistence type="predicted"/>
<evidence type="ECO:0000256" key="3">
    <source>
        <dbReference type="ARBA" id="ARBA00023004"/>
    </source>
</evidence>
<protein>
    <submittedName>
        <fullName evidence="5">Uncharacterized protein</fullName>
    </submittedName>
</protein>
<dbReference type="GO" id="GO:0016702">
    <property type="term" value="F:oxidoreductase activity, acting on single donors with incorporation of molecular oxygen, incorporation of two atoms of oxygen"/>
    <property type="evidence" value="ECO:0007669"/>
    <property type="project" value="InterPro"/>
</dbReference>
<dbReference type="CDD" id="cd20289">
    <property type="entry name" value="cupin_ADO"/>
    <property type="match status" value="1"/>
</dbReference>
<dbReference type="AlphaFoldDB" id="W4H0T8"/>
<dbReference type="RefSeq" id="XP_009825535.1">
    <property type="nucleotide sequence ID" value="XM_009827233.1"/>
</dbReference>
<keyword evidence="4" id="KW-0812">Transmembrane</keyword>